<name>A0A2D0NH95_FLAN2</name>
<accession>A0A2D0NH95</accession>
<feature type="compositionally biased region" description="Basic residues" evidence="1">
    <location>
        <begin position="213"/>
        <end position="223"/>
    </location>
</feature>
<dbReference type="RefSeq" id="WP_099148869.1">
    <property type="nucleotide sequence ID" value="NZ_PDUD01000006.1"/>
</dbReference>
<proteinExistence type="predicted"/>
<organism evidence="2 3">
    <name type="scientific">Flavilitoribacter nigricans (strain ATCC 23147 / DSM 23189 / NBRC 102662 / NCIMB 1420 / SS-2)</name>
    <name type="common">Lewinella nigricans</name>
    <dbReference type="NCBI Taxonomy" id="1122177"/>
    <lineage>
        <taxon>Bacteria</taxon>
        <taxon>Pseudomonadati</taxon>
        <taxon>Bacteroidota</taxon>
        <taxon>Saprospiria</taxon>
        <taxon>Saprospirales</taxon>
        <taxon>Lewinellaceae</taxon>
        <taxon>Flavilitoribacter</taxon>
    </lineage>
</organism>
<keyword evidence="3" id="KW-1185">Reference proteome</keyword>
<protein>
    <submittedName>
        <fullName evidence="2">Uncharacterized protein</fullName>
    </submittedName>
</protein>
<feature type="region of interest" description="Disordered" evidence="1">
    <location>
        <begin position="204"/>
        <end position="223"/>
    </location>
</feature>
<reference evidence="2 3" key="1">
    <citation type="submission" date="2017-10" db="EMBL/GenBank/DDBJ databases">
        <title>The draft genome sequence of Lewinella nigricans NBRC 102662.</title>
        <authorList>
            <person name="Wang K."/>
        </authorList>
    </citation>
    <scope>NUCLEOTIDE SEQUENCE [LARGE SCALE GENOMIC DNA]</scope>
    <source>
        <strain evidence="2 3">NBRC 102662</strain>
    </source>
</reference>
<evidence type="ECO:0000256" key="1">
    <source>
        <dbReference type="SAM" id="MobiDB-lite"/>
    </source>
</evidence>
<dbReference type="OrthoDB" id="883703at2"/>
<dbReference type="Proteomes" id="UP000223913">
    <property type="component" value="Unassembled WGS sequence"/>
</dbReference>
<comment type="caution">
    <text evidence="2">The sequence shown here is derived from an EMBL/GenBank/DDBJ whole genome shotgun (WGS) entry which is preliminary data.</text>
</comment>
<dbReference type="AlphaFoldDB" id="A0A2D0NH95"/>
<evidence type="ECO:0000313" key="2">
    <source>
        <dbReference type="EMBL" id="PHN07760.1"/>
    </source>
</evidence>
<dbReference type="EMBL" id="PDUD01000006">
    <property type="protein sequence ID" value="PHN07760.1"/>
    <property type="molecule type" value="Genomic_DNA"/>
</dbReference>
<gene>
    <name evidence="2" type="ORF">CRP01_04770</name>
</gene>
<evidence type="ECO:0000313" key="3">
    <source>
        <dbReference type="Proteomes" id="UP000223913"/>
    </source>
</evidence>
<sequence>MHDLDRTTYEANGYDYEDEFDYEFEDEFDDEFEFEDEFEDEYDDEFGYEMSDSPFSEEEEAELAMEFLSVTNEAEMDEFLKSLWRKAKRGVRKYSGKAWSYAKKGLKKVAKKALPIAGRAVGTYFGGPLGGKVGSKLGSWASNLFEMELEGLSAEDQEFEIARRFVRFGGNAARNSMKLSTKMPAAKAVQVGFKAAARKHAPGLLKGAGSRAGRGRSKGKSGRWMRRGNRIVLFGA</sequence>